<gene>
    <name evidence="2" type="ORF">MEDL_40579</name>
</gene>
<dbReference type="AlphaFoldDB" id="A0A8S3T832"/>
<name>A0A8S3T832_MYTED</name>
<dbReference type="Pfam" id="PF00386">
    <property type="entry name" value="C1q"/>
    <property type="match status" value="1"/>
</dbReference>
<reference evidence="2" key="1">
    <citation type="submission" date="2021-03" db="EMBL/GenBank/DDBJ databases">
        <authorList>
            <person name="Bekaert M."/>
        </authorList>
    </citation>
    <scope>NUCLEOTIDE SEQUENCE</scope>
</reference>
<keyword evidence="3" id="KW-1185">Reference proteome</keyword>
<sequence length="218" mass="24228">MENVSQDLEKKWNDLNDRVQGDVVKGKHANNETDRASHVDKNKTELIHFLSNKQMDEHIFGKKIIATVDADVLVLVSCDNAADIYGLLWDWKPLLIVIVYAEPRTYSRGQVVIFSDVAISYGFGNSNTLTTSGQFICEKSGLYQLAVYITTDDPNASLDIYKNNIFMGAAYGSITQYYQTISLASILQLNVNDTLKVTFGGGFVNGKPKSAFSIVQIK</sequence>
<protein>
    <recommendedName>
        <fullName evidence="1">C1q domain-containing protein</fullName>
    </recommendedName>
</protein>
<organism evidence="2 3">
    <name type="scientific">Mytilus edulis</name>
    <name type="common">Blue mussel</name>
    <dbReference type="NCBI Taxonomy" id="6550"/>
    <lineage>
        <taxon>Eukaryota</taxon>
        <taxon>Metazoa</taxon>
        <taxon>Spiralia</taxon>
        <taxon>Lophotrochozoa</taxon>
        <taxon>Mollusca</taxon>
        <taxon>Bivalvia</taxon>
        <taxon>Autobranchia</taxon>
        <taxon>Pteriomorphia</taxon>
        <taxon>Mytilida</taxon>
        <taxon>Mytiloidea</taxon>
        <taxon>Mytilidae</taxon>
        <taxon>Mytilinae</taxon>
        <taxon>Mytilus</taxon>
    </lineage>
</organism>
<dbReference type="SUPFAM" id="SSF49842">
    <property type="entry name" value="TNF-like"/>
    <property type="match status" value="1"/>
</dbReference>
<accession>A0A8S3T832</accession>
<evidence type="ECO:0000313" key="3">
    <source>
        <dbReference type="Proteomes" id="UP000683360"/>
    </source>
</evidence>
<proteinExistence type="predicted"/>
<evidence type="ECO:0000259" key="1">
    <source>
        <dbReference type="Pfam" id="PF00386"/>
    </source>
</evidence>
<dbReference type="Gene3D" id="2.60.120.40">
    <property type="match status" value="1"/>
</dbReference>
<dbReference type="EMBL" id="CAJPWZ010001967">
    <property type="protein sequence ID" value="CAG2227530.1"/>
    <property type="molecule type" value="Genomic_DNA"/>
</dbReference>
<dbReference type="Proteomes" id="UP000683360">
    <property type="component" value="Unassembled WGS sequence"/>
</dbReference>
<dbReference type="OrthoDB" id="10346098at2759"/>
<comment type="caution">
    <text evidence="2">The sequence shown here is derived from an EMBL/GenBank/DDBJ whole genome shotgun (WGS) entry which is preliminary data.</text>
</comment>
<dbReference type="InterPro" id="IPR001073">
    <property type="entry name" value="C1q_dom"/>
</dbReference>
<evidence type="ECO:0000313" key="2">
    <source>
        <dbReference type="EMBL" id="CAG2227530.1"/>
    </source>
</evidence>
<feature type="domain" description="C1q" evidence="1">
    <location>
        <begin position="107"/>
        <end position="200"/>
    </location>
</feature>
<dbReference type="InterPro" id="IPR008983">
    <property type="entry name" value="Tumour_necrosis_fac-like_dom"/>
</dbReference>